<dbReference type="EC" id="2.7.7.65" evidence="4"/>
<gene>
    <name evidence="4" type="ORF">WDZ17_13985</name>
</gene>
<protein>
    <submittedName>
        <fullName evidence="4">Diguanylate cyclase</fullName>
        <ecNumber evidence="4">2.7.7.65</ecNumber>
    </submittedName>
</protein>
<evidence type="ECO:0000256" key="1">
    <source>
        <dbReference type="SAM" id="MobiDB-lite"/>
    </source>
</evidence>
<feature type="compositionally biased region" description="Basic and acidic residues" evidence="1">
    <location>
        <begin position="107"/>
        <end position="127"/>
    </location>
</feature>
<name>A0ABU8RMS9_9ACTN</name>
<dbReference type="Gene3D" id="3.30.70.270">
    <property type="match status" value="1"/>
</dbReference>
<dbReference type="InterPro" id="IPR002645">
    <property type="entry name" value="STAS_dom"/>
</dbReference>
<keyword evidence="4" id="KW-0808">Transferase</keyword>
<proteinExistence type="predicted"/>
<dbReference type="PANTHER" id="PTHR45138:SF9">
    <property type="entry name" value="DIGUANYLATE CYCLASE DGCM-RELATED"/>
    <property type="match status" value="1"/>
</dbReference>
<reference evidence="4 5" key="1">
    <citation type="journal article" date="2017" name="Int. J. Syst. Evol. Microbiol.">
        <title>Pseudokineococcus basanitobsidens sp. nov., isolated from volcanic rock.</title>
        <authorList>
            <person name="Lee D.W."/>
            <person name="Park M.Y."/>
            <person name="Kim J.J."/>
            <person name="Kim B.S."/>
        </authorList>
    </citation>
    <scope>NUCLEOTIDE SEQUENCE [LARGE SCALE GENOMIC DNA]</scope>
    <source>
        <strain evidence="4 5">DSM 103726</strain>
    </source>
</reference>
<dbReference type="PANTHER" id="PTHR45138">
    <property type="entry name" value="REGULATORY COMPONENTS OF SENSORY TRANSDUCTION SYSTEM"/>
    <property type="match status" value="1"/>
</dbReference>
<dbReference type="Proteomes" id="UP001387100">
    <property type="component" value="Unassembled WGS sequence"/>
</dbReference>
<comment type="caution">
    <text evidence="4">The sequence shown here is derived from an EMBL/GenBank/DDBJ whole genome shotgun (WGS) entry which is preliminary data.</text>
</comment>
<dbReference type="InterPro" id="IPR029787">
    <property type="entry name" value="Nucleotide_cyclase"/>
</dbReference>
<dbReference type="EMBL" id="JBBIAA010000022">
    <property type="protein sequence ID" value="MEJ5946403.1"/>
    <property type="molecule type" value="Genomic_DNA"/>
</dbReference>
<dbReference type="InterPro" id="IPR050469">
    <property type="entry name" value="Diguanylate_Cyclase"/>
</dbReference>
<dbReference type="SUPFAM" id="SSF55073">
    <property type="entry name" value="Nucleotide cyclase"/>
    <property type="match status" value="1"/>
</dbReference>
<dbReference type="SUPFAM" id="SSF52091">
    <property type="entry name" value="SpoIIaa-like"/>
    <property type="match status" value="1"/>
</dbReference>
<keyword evidence="5" id="KW-1185">Reference proteome</keyword>
<feature type="domain" description="GGDEF" evidence="3">
    <location>
        <begin position="276"/>
        <end position="395"/>
    </location>
</feature>
<dbReference type="SMART" id="SM00267">
    <property type="entry name" value="GGDEF"/>
    <property type="match status" value="1"/>
</dbReference>
<dbReference type="GO" id="GO:0052621">
    <property type="term" value="F:diguanylate cyclase activity"/>
    <property type="evidence" value="ECO:0007669"/>
    <property type="project" value="UniProtKB-EC"/>
</dbReference>
<dbReference type="CDD" id="cd01949">
    <property type="entry name" value="GGDEF"/>
    <property type="match status" value="1"/>
</dbReference>
<evidence type="ECO:0000259" key="3">
    <source>
        <dbReference type="PROSITE" id="PS50887"/>
    </source>
</evidence>
<accession>A0ABU8RMS9</accession>
<dbReference type="NCBIfam" id="TIGR00254">
    <property type="entry name" value="GGDEF"/>
    <property type="match status" value="1"/>
</dbReference>
<dbReference type="InterPro" id="IPR036513">
    <property type="entry name" value="STAS_dom_sf"/>
</dbReference>
<dbReference type="Pfam" id="PF01740">
    <property type="entry name" value="STAS"/>
    <property type="match status" value="1"/>
</dbReference>
<dbReference type="InterPro" id="IPR043128">
    <property type="entry name" value="Rev_trsase/Diguanyl_cyclase"/>
</dbReference>
<keyword evidence="4" id="KW-0548">Nucleotidyltransferase</keyword>
<evidence type="ECO:0000313" key="5">
    <source>
        <dbReference type="Proteomes" id="UP001387100"/>
    </source>
</evidence>
<feature type="region of interest" description="Disordered" evidence="1">
    <location>
        <begin position="93"/>
        <end position="149"/>
    </location>
</feature>
<dbReference type="PROSITE" id="PS50801">
    <property type="entry name" value="STAS"/>
    <property type="match status" value="1"/>
</dbReference>
<feature type="domain" description="STAS" evidence="2">
    <location>
        <begin position="11"/>
        <end position="87"/>
    </location>
</feature>
<dbReference type="PROSITE" id="PS50887">
    <property type="entry name" value="GGDEF"/>
    <property type="match status" value="1"/>
</dbReference>
<dbReference type="InterPro" id="IPR000160">
    <property type="entry name" value="GGDEF_dom"/>
</dbReference>
<dbReference type="Pfam" id="PF00990">
    <property type="entry name" value="GGDEF"/>
    <property type="match status" value="1"/>
</dbReference>
<sequence>MDRCAPDPADVVLRLSGDLDLGTADDVRRRLVAAGGGGARVEVDAAAVDFVDCTGLTALVAARETLDGRLHLVAASERLLALVRWTGCDALLPGDEPQAERQPPSELRTEHQPEPEPPREPRTEPRGRTASPDPAAEGPGSSGDGWGATSTSAVMLLHRLDPGARWAVTRVGEAPPAVPDRPGTLRLEHPLVVGGEVVGAVHGSDCTGEEVVGEAVEAVAALLSAVVAADRRAASALGALTAAREMAELDALTGLLNRRGWLAALLRAQERCREGATAVVAAVDLDDLKRVNDAEGHAAGDALLRTAARVLAGTCRPQDVAARTGGDEFGVLAVGSSAAGASALERRLEAALASAGVRATVAAGACPAEGDLSATWTAADAAMCARKRRRGAGRG</sequence>
<dbReference type="Gene3D" id="3.30.750.24">
    <property type="entry name" value="STAS domain"/>
    <property type="match status" value="1"/>
</dbReference>
<evidence type="ECO:0000313" key="4">
    <source>
        <dbReference type="EMBL" id="MEJ5946403.1"/>
    </source>
</evidence>
<evidence type="ECO:0000259" key="2">
    <source>
        <dbReference type="PROSITE" id="PS50801"/>
    </source>
</evidence>
<organism evidence="4 5">
    <name type="scientific">Pseudokineococcus basanitobsidens</name>
    <dbReference type="NCBI Taxonomy" id="1926649"/>
    <lineage>
        <taxon>Bacteria</taxon>
        <taxon>Bacillati</taxon>
        <taxon>Actinomycetota</taxon>
        <taxon>Actinomycetes</taxon>
        <taxon>Kineosporiales</taxon>
        <taxon>Kineosporiaceae</taxon>
        <taxon>Pseudokineococcus</taxon>
    </lineage>
</organism>
<dbReference type="RefSeq" id="WP_339575786.1">
    <property type="nucleotide sequence ID" value="NZ_JBBIAA010000022.1"/>
</dbReference>
<dbReference type="CDD" id="cd07043">
    <property type="entry name" value="STAS_anti-anti-sigma_factors"/>
    <property type="match status" value="1"/>
</dbReference>